<gene>
    <name evidence="1" type="ORF">NIES23_06160</name>
</gene>
<dbReference type="EMBL" id="AP018216">
    <property type="protein sequence ID" value="BAY67834.1"/>
    <property type="molecule type" value="Genomic_DNA"/>
</dbReference>
<proteinExistence type="predicted"/>
<name>A0A1Z4KFS9_ANAVA</name>
<reference evidence="1 2" key="1">
    <citation type="submission" date="2017-06" db="EMBL/GenBank/DDBJ databases">
        <title>Genome sequencing of cyanobaciteial culture collection at National Institute for Environmental Studies (NIES).</title>
        <authorList>
            <person name="Hirose Y."/>
            <person name="Shimura Y."/>
            <person name="Fujisawa T."/>
            <person name="Nakamura Y."/>
            <person name="Kawachi M."/>
        </authorList>
    </citation>
    <scope>NUCLEOTIDE SEQUENCE [LARGE SCALE GENOMIC DNA]</scope>
    <source>
        <strain evidence="1 2">NIES-23</strain>
    </source>
</reference>
<accession>A0A1Z4KFS9</accession>
<sequence>MRKVNAPKAGPSPLLFNPPLISWNYNLLPDICYLLAGLCQKLITLSVYGSKLSVYYVDLRFVNYINSFHRKLQITCSIEFDFVE</sequence>
<protein>
    <submittedName>
        <fullName evidence="1">Uncharacterized protein</fullName>
    </submittedName>
</protein>
<organism evidence="1 2">
    <name type="scientific">Trichormus variabilis NIES-23</name>
    <dbReference type="NCBI Taxonomy" id="1973479"/>
    <lineage>
        <taxon>Bacteria</taxon>
        <taxon>Bacillati</taxon>
        <taxon>Cyanobacteriota</taxon>
        <taxon>Cyanophyceae</taxon>
        <taxon>Nostocales</taxon>
        <taxon>Nostocaceae</taxon>
        <taxon>Trichormus</taxon>
    </lineage>
</organism>
<evidence type="ECO:0000313" key="1">
    <source>
        <dbReference type="EMBL" id="BAY67834.1"/>
    </source>
</evidence>
<evidence type="ECO:0000313" key="2">
    <source>
        <dbReference type="Proteomes" id="UP000217507"/>
    </source>
</evidence>
<dbReference type="Proteomes" id="UP000217507">
    <property type="component" value="Chromosome"/>
</dbReference>
<dbReference type="AlphaFoldDB" id="A0A1Z4KFS9"/>